<dbReference type="Gene3D" id="3.90.550.10">
    <property type="entry name" value="Spore Coat Polysaccharide Biosynthesis Protein SpsA, Chain A"/>
    <property type="match status" value="1"/>
</dbReference>
<dbReference type="RefSeq" id="WP_168986952.1">
    <property type="nucleotide sequence ID" value="NZ_CAWPHM010000066.1"/>
</dbReference>
<dbReference type="InterPro" id="IPR054790">
    <property type="entry name" value="MurU"/>
</dbReference>
<dbReference type="PANTHER" id="PTHR43584">
    <property type="entry name" value="NUCLEOTIDYL TRANSFERASE"/>
    <property type="match status" value="1"/>
</dbReference>
<sequence length="241" mass="25952">MILAAGRGERMRPLTDTCPKPLLVAGGKPLIGHHLERLAEAGLRDVVINHAHLGRMLEDALGDGSRFGVSIRYSAEEAALETAGGIRQAQELLGDDVFLVINGDVFCDFDIGAFANQARHLTSGDSLAHLMLVTNPPHHSAGDFTLKGGRVSEAPENRLTYAGIGLFHPDLFSGLVIGERAALGPLLRMAMARGRVSGERHDGYWIDVGTPERLAELDSHLKKSQNPGAQRESKADTRFHG</sequence>
<dbReference type="AlphaFoldDB" id="A0A972FCK6"/>
<dbReference type="Proteomes" id="UP000599523">
    <property type="component" value="Unassembled WGS sequence"/>
</dbReference>
<gene>
    <name evidence="5" type="ORF">GPA21_04060</name>
</gene>
<dbReference type="NCBIfam" id="NF045761">
    <property type="entry name" value="NAMPUrTaseMurU"/>
    <property type="match status" value="1"/>
</dbReference>
<dbReference type="PANTHER" id="PTHR43584:SF8">
    <property type="entry name" value="N-ACETYLMURAMATE ALPHA-1-PHOSPHATE URIDYLYLTRANSFERASE"/>
    <property type="match status" value="1"/>
</dbReference>
<proteinExistence type="predicted"/>
<evidence type="ECO:0000256" key="2">
    <source>
        <dbReference type="ARBA" id="ARBA00022695"/>
    </source>
</evidence>
<evidence type="ECO:0000256" key="1">
    <source>
        <dbReference type="ARBA" id="ARBA00022679"/>
    </source>
</evidence>
<dbReference type="Pfam" id="PF00483">
    <property type="entry name" value="NTP_transferase"/>
    <property type="match status" value="1"/>
</dbReference>
<comment type="caution">
    <text evidence="5">The sequence shown here is derived from an EMBL/GenBank/DDBJ whole genome shotgun (WGS) entry which is preliminary data.</text>
</comment>
<evidence type="ECO:0000259" key="4">
    <source>
        <dbReference type="Pfam" id="PF00483"/>
    </source>
</evidence>
<keyword evidence="2" id="KW-0548">Nucleotidyltransferase</keyword>
<keyword evidence="6" id="KW-1185">Reference proteome</keyword>
<feature type="compositionally biased region" description="Basic and acidic residues" evidence="3">
    <location>
        <begin position="231"/>
        <end position="241"/>
    </location>
</feature>
<dbReference type="InterPro" id="IPR050065">
    <property type="entry name" value="GlmU-like"/>
</dbReference>
<dbReference type="CDD" id="cd06422">
    <property type="entry name" value="NTP_transferase_like_1"/>
    <property type="match status" value="1"/>
</dbReference>
<dbReference type="SUPFAM" id="SSF53448">
    <property type="entry name" value="Nucleotide-diphospho-sugar transferases"/>
    <property type="match status" value="1"/>
</dbReference>
<dbReference type="GO" id="GO:0016779">
    <property type="term" value="F:nucleotidyltransferase activity"/>
    <property type="evidence" value="ECO:0007669"/>
    <property type="project" value="UniProtKB-KW"/>
</dbReference>
<evidence type="ECO:0000313" key="6">
    <source>
        <dbReference type="Proteomes" id="UP000599523"/>
    </source>
</evidence>
<organism evidence="5 6">
    <name type="scientific">Azoarcus taiwanensis</name>
    <dbReference type="NCBI Taxonomy" id="666964"/>
    <lineage>
        <taxon>Bacteria</taxon>
        <taxon>Pseudomonadati</taxon>
        <taxon>Pseudomonadota</taxon>
        <taxon>Betaproteobacteria</taxon>
        <taxon>Rhodocyclales</taxon>
        <taxon>Zoogloeaceae</taxon>
        <taxon>Azoarcus</taxon>
    </lineage>
</organism>
<accession>A0A972FCK6</accession>
<dbReference type="EMBL" id="WTVM01000015">
    <property type="protein sequence ID" value="NMG02145.1"/>
    <property type="molecule type" value="Genomic_DNA"/>
</dbReference>
<feature type="region of interest" description="Disordered" evidence="3">
    <location>
        <begin position="220"/>
        <end position="241"/>
    </location>
</feature>
<reference evidence="5" key="1">
    <citation type="submission" date="2019-12" db="EMBL/GenBank/DDBJ databases">
        <title>Comparative genomics gives insights into the taxonomy of the Azoarcus-Aromatoleum group and reveals separate origins of nif in the plant-associated Azoarcus and non-plant-associated Aromatoleum sub-groups.</title>
        <authorList>
            <person name="Lafos M."/>
            <person name="Maluk M."/>
            <person name="Batista M."/>
            <person name="Junghare M."/>
            <person name="Carmona M."/>
            <person name="Faoro H."/>
            <person name="Cruz L.M."/>
            <person name="Battistoni F."/>
            <person name="De Souza E."/>
            <person name="Pedrosa F."/>
            <person name="Chen W.-M."/>
            <person name="Poole P.S."/>
            <person name="Dixon R.A."/>
            <person name="James E.K."/>
        </authorList>
    </citation>
    <scope>NUCLEOTIDE SEQUENCE</scope>
    <source>
        <strain evidence="5">NSC3</strain>
    </source>
</reference>
<feature type="domain" description="Nucleotidyl transferase" evidence="4">
    <location>
        <begin position="1"/>
        <end position="222"/>
    </location>
</feature>
<dbReference type="InterPro" id="IPR029044">
    <property type="entry name" value="Nucleotide-diphossugar_trans"/>
</dbReference>
<evidence type="ECO:0000256" key="3">
    <source>
        <dbReference type="SAM" id="MobiDB-lite"/>
    </source>
</evidence>
<dbReference type="InterPro" id="IPR005835">
    <property type="entry name" value="NTP_transferase_dom"/>
</dbReference>
<evidence type="ECO:0000313" key="5">
    <source>
        <dbReference type="EMBL" id="NMG02145.1"/>
    </source>
</evidence>
<protein>
    <submittedName>
        <fullName evidence="5">NTP transferase domain-containing protein</fullName>
    </submittedName>
</protein>
<name>A0A972FCK6_9RHOO</name>
<keyword evidence="1 5" id="KW-0808">Transferase</keyword>